<gene>
    <name evidence="1" type="ORF">GCM10010307_17920</name>
</gene>
<organism evidence="1 2">
    <name type="scientific">Streptomyces vastus</name>
    <dbReference type="NCBI Taxonomy" id="285451"/>
    <lineage>
        <taxon>Bacteria</taxon>
        <taxon>Bacillati</taxon>
        <taxon>Actinomycetota</taxon>
        <taxon>Actinomycetes</taxon>
        <taxon>Kitasatosporales</taxon>
        <taxon>Streptomycetaceae</taxon>
        <taxon>Streptomyces</taxon>
    </lineage>
</organism>
<name>A0ABP6CWI9_9ACTN</name>
<dbReference type="Proteomes" id="UP001500151">
    <property type="component" value="Unassembled WGS sequence"/>
</dbReference>
<evidence type="ECO:0000313" key="1">
    <source>
        <dbReference type="EMBL" id="GAA2628229.1"/>
    </source>
</evidence>
<comment type="caution">
    <text evidence="1">The sequence shown here is derived from an EMBL/GenBank/DDBJ whole genome shotgun (WGS) entry which is preliminary data.</text>
</comment>
<sequence length="76" mass="9166">MTRDGDRLDARIAAIREWCAANAGRFVELSEEESFRRMTQEVRQRFYPNPRLWMTETDWIHQLVLRALRDARTRPC</sequence>
<dbReference type="EMBL" id="BAAASJ010000020">
    <property type="protein sequence ID" value="GAA2628229.1"/>
    <property type="molecule type" value="Genomic_DNA"/>
</dbReference>
<accession>A0ABP6CWI9</accession>
<proteinExistence type="predicted"/>
<protein>
    <submittedName>
        <fullName evidence="1">Uncharacterized protein</fullName>
    </submittedName>
</protein>
<evidence type="ECO:0000313" key="2">
    <source>
        <dbReference type="Proteomes" id="UP001500151"/>
    </source>
</evidence>
<reference evidence="2" key="1">
    <citation type="journal article" date="2019" name="Int. J. Syst. Evol. Microbiol.">
        <title>The Global Catalogue of Microorganisms (GCM) 10K type strain sequencing project: providing services to taxonomists for standard genome sequencing and annotation.</title>
        <authorList>
            <consortium name="The Broad Institute Genomics Platform"/>
            <consortium name="The Broad Institute Genome Sequencing Center for Infectious Disease"/>
            <person name="Wu L."/>
            <person name="Ma J."/>
        </authorList>
    </citation>
    <scope>NUCLEOTIDE SEQUENCE [LARGE SCALE GENOMIC DNA]</scope>
    <source>
        <strain evidence="2">JCM 4524</strain>
    </source>
</reference>
<dbReference type="RefSeq" id="WP_344388791.1">
    <property type="nucleotide sequence ID" value="NZ_BAAASJ010000020.1"/>
</dbReference>
<keyword evidence="2" id="KW-1185">Reference proteome</keyword>